<dbReference type="EMBL" id="JAWDGP010007541">
    <property type="protein sequence ID" value="KAK3714241.1"/>
    <property type="molecule type" value="Genomic_DNA"/>
</dbReference>
<reference evidence="1" key="1">
    <citation type="journal article" date="2023" name="G3 (Bethesda)">
        <title>A reference genome for the long-term kleptoplast-retaining sea slug Elysia crispata morphotype clarki.</title>
        <authorList>
            <person name="Eastman K.E."/>
            <person name="Pendleton A.L."/>
            <person name="Shaikh M.A."/>
            <person name="Suttiyut T."/>
            <person name="Ogas R."/>
            <person name="Tomko P."/>
            <person name="Gavelis G."/>
            <person name="Widhalm J.R."/>
            <person name="Wisecaver J.H."/>
        </authorList>
    </citation>
    <scope>NUCLEOTIDE SEQUENCE</scope>
    <source>
        <strain evidence="1">ECLA1</strain>
    </source>
</reference>
<organism evidence="1 2">
    <name type="scientific">Elysia crispata</name>
    <name type="common">lettuce slug</name>
    <dbReference type="NCBI Taxonomy" id="231223"/>
    <lineage>
        <taxon>Eukaryota</taxon>
        <taxon>Metazoa</taxon>
        <taxon>Spiralia</taxon>
        <taxon>Lophotrochozoa</taxon>
        <taxon>Mollusca</taxon>
        <taxon>Gastropoda</taxon>
        <taxon>Heterobranchia</taxon>
        <taxon>Euthyneura</taxon>
        <taxon>Panpulmonata</taxon>
        <taxon>Sacoglossa</taxon>
        <taxon>Placobranchoidea</taxon>
        <taxon>Plakobranchidae</taxon>
        <taxon>Elysia</taxon>
    </lineage>
</organism>
<accession>A0AAE0XUS3</accession>
<keyword evidence="2" id="KW-1185">Reference proteome</keyword>
<protein>
    <submittedName>
        <fullName evidence="1">Uncharacterized protein</fullName>
    </submittedName>
</protein>
<dbReference type="AlphaFoldDB" id="A0AAE0XUS3"/>
<comment type="caution">
    <text evidence="1">The sequence shown here is derived from an EMBL/GenBank/DDBJ whole genome shotgun (WGS) entry which is preliminary data.</text>
</comment>
<dbReference type="Proteomes" id="UP001283361">
    <property type="component" value="Unassembled WGS sequence"/>
</dbReference>
<evidence type="ECO:0000313" key="2">
    <source>
        <dbReference type="Proteomes" id="UP001283361"/>
    </source>
</evidence>
<gene>
    <name evidence="1" type="ORF">RRG08_000831</name>
</gene>
<evidence type="ECO:0000313" key="1">
    <source>
        <dbReference type="EMBL" id="KAK3714241.1"/>
    </source>
</evidence>
<name>A0AAE0XUS3_9GAST</name>
<proteinExistence type="predicted"/>
<feature type="non-terminal residue" evidence="1">
    <location>
        <position position="1"/>
    </location>
</feature>
<sequence length="71" mass="8072">MLHTCYMKLKYNNQDAINSLHRVRILFNADAGPCLTLNNTPGPAKIRALDLLVYQMTTAPDRSLQKVQNEK</sequence>